<feature type="signal peptide" evidence="1">
    <location>
        <begin position="1"/>
        <end position="19"/>
    </location>
</feature>
<dbReference type="AlphaFoldDB" id="A0A9N9VMH8"/>
<dbReference type="EMBL" id="CABFNQ020000702">
    <property type="protein sequence ID" value="CAH0025050.1"/>
    <property type="molecule type" value="Genomic_DNA"/>
</dbReference>
<dbReference type="Proteomes" id="UP000696573">
    <property type="component" value="Unassembled WGS sequence"/>
</dbReference>
<evidence type="ECO:0000256" key="1">
    <source>
        <dbReference type="SAM" id="SignalP"/>
    </source>
</evidence>
<evidence type="ECO:0000313" key="2">
    <source>
        <dbReference type="EMBL" id="CAH0025050.1"/>
    </source>
</evidence>
<sequence length="64" mass="7582">MHFIKTLVSLFTISGFAAARFEYSDFSLARREIAEVAHEDYLIARDEYIEKRDLFRRSEMAEFA</sequence>
<reference evidence="2" key="1">
    <citation type="submission" date="2021-10" db="EMBL/GenBank/DDBJ databases">
        <authorList>
            <person name="Piombo E."/>
        </authorList>
    </citation>
    <scope>NUCLEOTIDE SEQUENCE</scope>
</reference>
<name>A0A9N9VMH8_9HYPO</name>
<gene>
    <name evidence="2" type="ORF">CRHIZ90672A_00005195</name>
</gene>
<comment type="caution">
    <text evidence="2">The sequence shown here is derived from an EMBL/GenBank/DDBJ whole genome shotgun (WGS) entry which is preliminary data.</text>
</comment>
<keyword evidence="3" id="KW-1185">Reference proteome</keyword>
<proteinExistence type="predicted"/>
<keyword evidence="1" id="KW-0732">Signal</keyword>
<feature type="chain" id="PRO_5040446048" evidence="1">
    <location>
        <begin position="20"/>
        <end position="64"/>
    </location>
</feature>
<protein>
    <submittedName>
        <fullName evidence="2">Uncharacterized protein</fullName>
    </submittedName>
</protein>
<evidence type="ECO:0000313" key="3">
    <source>
        <dbReference type="Proteomes" id="UP000696573"/>
    </source>
</evidence>
<organism evidence="2 3">
    <name type="scientific">Clonostachys rhizophaga</name>
    <dbReference type="NCBI Taxonomy" id="160324"/>
    <lineage>
        <taxon>Eukaryota</taxon>
        <taxon>Fungi</taxon>
        <taxon>Dikarya</taxon>
        <taxon>Ascomycota</taxon>
        <taxon>Pezizomycotina</taxon>
        <taxon>Sordariomycetes</taxon>
        <taxon>Hypocreomycetidae</taxon>
        <taxon>Hypocreales</taxon>
        <taxon>Bionectriaceae</taxon>
        <taxon>Clonostachys</taxon>
    </lineage>
</organism>
<dbReference type="OrthoDB" id="5152078at2759"/>
<accession>A0A9N9VMH8</accession>